<dbReference type="RefSeq" id="WP_378037820.1">
    <property type="nucleotide sequence ID" value="NZ_JBHSIV010000023.1"/>
</dbReference>
<feature type="region of interest" description="Disordered" evidence="1">
    <location>
        <begin position="1"/>
        <end position="22"/>
    </location>
</feature>
<feature type="domain" description="DUF397" evidence="2">
    <location>
        <begin position="12"/>
        <end position="67"/>
    </location>
</feature>
<dbReference type="EMBL" id="JBHSIV010000023">
    <property type="protein sequence ID" value="MFC5064479.1"/>
    <property type="molecule type" value="Genomic_DNA"/>
</dbReference>
<gene>
    <name evidence="3" type="ORF">ACFPBZ_19815</name>
</gene>
<protein>
    <submittedName>
        <fullName evidence="3">DUF397 domain-containing protein</fullName>
    </submittedName>
</protein>
<evidence type="ECO:0000313" key="3">
    <source>
        <dbReference type="EMBL" id="MFC5064479.1"/>
    </source>
</evidence>
<sequence length="78" mass="8533">MHTAASRLVDVPWRRSRHSGKQGNCVELAPAGEVAADHVAVRNSRFPDEPALLLSRPELAAFLADLRGGRFDDLVRDA</sequence>
<evidence type="ECO:0000256" key="1">
    <source>
        <dbReference type="SAM" id="MobiDB-lite"/>
    </source>
</evidence>
<evidence type="ECO:0000313" key="4">
    <source>
        <dbReference type="Proteomes" id="UP001595947"/>
    </source>
</evidence>
<dbReference type="Pfam" id="PF04149">
    <property type="entry name" value="DUF397"/>
    <property type="match status" value="1"/>
</dbReference>
<dbReference type="InterPro" id="IPR007278">
    <property type="entry name" value="DUF397"/>
</dbReference>
<keyword evidence="4" id="KW-1185">Reference proteome</keyword>
<dbReference type="Proteomes" id="UP001595947">
    <property type="component" value="Unassembled WGS sequence"/>
</dbReference>
<reference evidence="4" key="1">
    <citation type="journal article" date="2019" name="Int. J. Syst. Evol. Microbiol.">
        <title>The Global Catalogue of Microorganisms (GCM) 10K type strain sequencing project: providing services to taxonomists for standard genome sequencing and annotation.</title>
        <authorList>
            <consortium name="The Broad Institute Genomics Platform"/>
            <consortium name="The Broad Institute Genome Sequencing Center for Infectious Disease"/>
            <person name="Wu L."/>
            <person name="Ma J."/>
        </authorList>
    </citation>
    <scope>NUCLEOTIDE SEQUENCE [LARGE SCALE GENOMIC DNA]</scope>
    <source>
        <strain evidence="4">CGMCC 4.7093</strain>
    </source>
</reference>
<accession>A0ABV9YQR4</accession>
<evidence type="ECO:0000259" key="2">
    <source>
        <dbReference type="Pfam" id="PF04149"/>
    </source>
</evidence>
<name>A0ABV9YQR4_9PSEU</name>
<proteinExistence type="predicted"/>
<comment type="caution">
    <text evidence="3">The sequence shown here is derived from an EMBL/GenBank/DDBJ whole genome shotgun (WGS) entry which is preliminary data.</text>
</comment>
<organism evidence="3 4">
    <name type="scientific">Actinomycetospora atypica</name>
    <dbReference type="NCBI Taxonomy" id="1290095"/>
    <lineage>
        <taxon>Bacteria</taxon>
        <taxon>Bacillati</taxon>
        <taxon>Actinomycetota</taxon>
        <taxon>Actinomycetes</taxon>
        <taxon>Pseudonocardiales</taxon>
        <taxon>Pseudonocardiaceae</taxon>
        <taxon>Actinomycetospora</taxon>
    </lineage>
</organism>